<evidence type="ECO:0000256" key="5">
    <source>
        <dbReference type="ARBA" id="ARBA00022970"/>
    </source>
</evidence>
<comment type="similarity">
    <text evidence="8">Belongs to the binding-protein-dependent transport system permease family. LivHM subfamily.</text>
</comment>
<protein>
    <submittedName>
        <fullName evidence="11">ABC transporter permease</fullName>
    </submittedName>
</protein>
<name>A0AAV3UNQ9_9EURY</name>
<reference evidence="11 12" key="1">
    <citation type="journal article" date="2019" name="Int. J. Syst. Evol. Microbiol.">
        <title>The Global Catalogue of Microorganisms (GCM) 10K type strain sequencing project: providing services to taxonomists for standard genome sequencing and annotation.</title>
        <authorList>
            <consortium name="The Broad Institute Genomics Platform"/>
            <consortium name="The Broad Institute Genome Sequencing Center for Infectious Disease"/>
            <person name="Wu L."/>
            <person name="Ma J."/>
        </authorList>
    </citation>
    <scope>NUCLEOTIDE SEQUENCE [LARGE SCALE GENOMIC DNA]</scope>
    <source>
        <strain evidence="11 12">JCM 17504</strain>
    </source>
</reference>
<evidence type="ECO:0000313" key="11">
    <source>
        <dbReference type="EMBL" id="GAA5059561.1"/>
    </source>
</evidence>
<comment type="subcellular location">
    <subcellularLocation>
        <location evidence="1">Cell membrane</location>
        <topology evidence="1">Multi-pass membrane protein</topology>
    </subcellularLocation>
</comment>
<feature type="transmembrane region" description="Helical" evidence="10">
    <location>
        <begin position="321"/>
        <end position="342"/>
    </location>
</feature>
<evidence type="ECO:0000256" key="3">
    <source>
        <dbReference type="ARBA" id="ARBA00022475"/>
    </source>
</evidence>
<feature type="transmembrane region" description="Helical" evidence="10">
    <location>
        <begin position="354"/>
        <end position="387"/>
    </location>
</feature>
<dbReference type="Proteomes" id="UP001501729">
    <property type="component" value="Unassembled WGS sequence"/>
</dbReference>
<dbReference type="InterPro" id="IPR043428">
    <property type="entry name" value="LivM-like"/>
</dbReference>
<feature type="transmembrane region" description="Helical" evidence="10">
    <location>
        <begin position="12"/>
        <end position="32"/>
    </location>
</feature>
<evidence type="ECO:0000313" key="12">
    <source>
        <dbReference type="Proteomes" id="UP001501729"/>
    </source>
</evidence>
<feature type="transmembrane region" description="Helical" evidence="10">
    <location>
        <begin position="192"/>
        <end position="213"/>
    </location>
</feature>
<evidence type="ECO:0000256" key="4">
    <source>
        <dbReference type="ARBA" id="ARBA00022692"/>
    </source>
</evidence>
<evidence type="ECO:0000256" key="6">
    <source>
        <dbReference type="ARBA" id="ARBA00022989"/>
    </source>
</evidence>
<feature type="region of interest" description="Disordered" evidence="9">
    <location>
        <begin position="638"/>
        <end position="657"/>
    </location>
</feature>
<dbReference type="RefSeq" id="WP_345412635.1">
    <property type="nucleotide sequence ID" value="NZ_BAABKX010000018.1"/>
</dbReference>
<keyword evidence="2" id="KW-0813">Transport</keyword>
<dbReference type="InterPro" id="IPR001851">
    <property type="entry name" value="ABC_transp_permease"/>
</dbReference>
<dbReference type="Pfam" id="PF02653">
    <property type="entry name" value="BPD_transp_2"/>
    <property type="match status" value="2"/>
</dbReference>
<evidence type="ECO:0000256" key="10">
    <source>
        <dbReference type="SAM" id="Phobius"/>
    </source>
</evidence>
<feature type="transmembrane region" description="Helical" evidence="10">
    <location>
        <begin position="263"/>
        <end position="287"/>
    </location>
</feature>
<organism evidence="11 12">
    <name type="scientific">Haladaptatus pallidirubidus</name>
    <dbReference type="NCBI Taxonomy" id="1008152"/>
    <lineage>
        <taxon>Archaea</taxon>
        <taxon>Methanobacteriati</taxon>
        <taxon>Methanobacteriota</taxon>
        <taxon>Stenosarchaea group</taxon>
        <taxon>Halobacteria</taxon>
        <taxon>Halobacteriales</taxon>
        <taxon>Haladaptataceae</taxon>
        <taxon>Haladaptatus</taxon>
    </lineage>
</organism>
<feature type="transmembrane region" description="Helical" evidence="10">
    <location>
        <begin position="225"/>
        <end position="251"/>
    </location>
</feature>
<dbReference type="EMBL" id="BAABKX010000018">
    <property type="protein sequence ID" value="GAA5059561.1"/>
    <property type="molecule type" value="Genomic_DNA"/>
</dbReference>
<feature type="transmembrane region" description="Helical" evidence="10">
    <location>
        <begin position="603"/>
        <end position="622"/>
    </location>
</feature>
<dbReference type="CDD" id="cd06582">
    <property type="entry name" value="TM_PBP1_LivH_like"/>
    <property type="match status" value="1"/>
</dbReference>
<keyword evidence="3" id="KW-1003">Cell membrane</keyword>
<feature type="transmembrane region" description="Helical" evidence="10">
    <location>
        <begin position="484"/>
        <end position="500"/>
    </location>
</feature>
<gene>
    <name evidence="11" type="ORF">GCM10025751_43710</name>
</gene>
<evidence type="ECO:0000256" key="9">
    <source>
        <dbReference type="SAM" id="MobiDB-lite"/>
    </source>
</evidence>
<dbReference type="InterPro" id="IPR052157">
    <property type="entry name" value="BCAA_transport_permease"/>
</dbReference>
<feature type="transmembrane region" description="Helical" evidence="10">
    <location>
        <begin position="95"/>
        <end position="117"/>
    </location>
</feature>
<evidence type="ECO:0000256" key="8">
    <source>
        <dbReference type="ARBA" id="ARBA00037998"/>
    </source>
</evidence>
<feature type="transmembrane region" description="Helical" evidence="10">
    <location>
        <begin position="39"/>
        <end position="57"/>
    </location>
</feature>
<evidence type="ECO:0000256" key="7">
    <source>
        <dbReference type="ARBA" id="ARBA00023136"/>
    </source>
</evidence>
<dbReference type="AlphaFoldDB" id="A0AAV3UNQ9"/>
<dbReference type="CDD" id="cd06581">
    <property type="entry name" value="TM_PBP1_LivM_like"/>
    <property type="match status" value="1"/>
</dbReference>
<dbReference type="PANTHER" id="PTHR11795:SF442">
    <property type="entry name" value="ABC TRANSPORTER ATP-BINDING PROTEIN"/>
    <property type="match status" value="1"/>
</dbReference>
<feature type="transmembrane region" description="Helical" evidence="10">
    <location>
        <begin position="543"/>
        <end position="566"/>
    </location>
</feature>
<feature type="transmembrane region" description="Helical" evidence="10">
    <location>
        <begin position="144"/>
        <end position="163"/>
    </location>
</feature>
<evidence type="ECO:0000256" key="2">
    <source>
        <dbReference type="ARBA" id="ARBA00022448"/>
    </source>
</evidence>
<accession>A0AAV3UNQ9</accession>
<feature type="transmembrane region" description="Helical" evidence="10">
    <location>
        <begin position="426"/>
        <end position="445"/>
    </location>
</feature>
<keyword evidence="5" id="KW-0029">Amino-acid transport</keyword>
<proteinExistence type="inferred from homology"/>
<evidence type="ECO:0000256" key="1">
    <source>
        <dbReference type="ARBA" id="ARBA00004651"/>
    </source>
</evidence>
<feature type="transmembrane region" description="Helical" evidence="10">
    <location>
        <begin position="572"/>
        <end position="596"/>
    </location>
</feature>
<feature type="transmembrane region" description="Helical" evidence="10">
    <location>
        <begin position="399"/>
        <end position="419"/>
    </location>
</feature>
<dbReference type="GO" id="GO:0005886">
    <property type="term" value="C:plasma membrane"/>
    <property type="evidence" value="ECO:0007669"/>
    <property type="project" value="UniProtKB-SubCell"/>
</dbReference>
<keyword evidence="12" id="KW-1185">Reference proteome</keyword>
<dbReference type="PANTHER" id="PTHR11795">
    <property type="entry name" value="BRANCHED-CHAIN AMINO ACID TRANSPORT SYSTEM PERMEASE PROTEIN LIVH"/>
    <property type="match status" value="1"/>
</dbReference>
<dbReference type="GO" id="GO:0015658">
    <property type="term" value="F:branched-chain amino acid transmembrane transporter activity"/>
    <property type="evidence" value="ECO:0007669"/>
    <property type="project" value="InterPro"/>
</dbReference>
<sequence length="657" mass="69122">MAGALLEQLLNGLTIGAVYVLLAAGLSIIFGVMDVINFAHGEFFALGAYLAFAIVAVGSGGGIFWIALLVAPLLVALIAAVIERGTIRPLYGRNPLYHILLTFGLVLIFKDAISFIWGDNPRQFAQPPLLRGPMDVLGFSYSKYSFFIIGVGVVMAVGTWLLLNRTRFGLIVRAGAQDREMVRHLGIDIDRYYTLVFAFGAFLAALAGIVLGAKQSVNPGMGNSVIIPAFVIVVLGGLGSFRGAVIGGFGVGIIETFFRSPPFGLGAVLPNLEGLVVFLLMIGVLLVRPQGLFGSPEWDSEGGGKLLTGGGGGVLDDRTRFRLGAVVVGLLALAPLGIGVLYTSYEVNSLLLTILVWALFALSLDFVMGYAGLVSLGHVLFFGLGAYGTVLTVENGMPSVFVALGVGILVAALVAWVVGHLSIRVSGVYFSMITLGFAELFFQLVQKSSFTGGSDGIFSGFDPVYGLMGGPEVGDVALLGDIELFYYFVLAAVIGSYLFARRMMNAPFGSVLQGIRESEERASFIGYDVTAYKRRAFVISGGLAGLAGGLSAIHTGGASPSVLAWIKSGEVIVMTILGGMGTLYGPMIGAGVFFGLREVLQSFTAQWQGVLGLIFVLFVIYVPQGLVSVPGMVSRYTNQETGGGPEPVADADSEVSN</sequence>
<dbReference type="GeneID" id="68613766"/>
<keyword evidence="4 10" id="KW-0812">Transmembrane</keyword>
<feature type="transmembrane region" description="Helical" evidence="10">
    <location>
        <begin position="63"/>
        <end position="83"/>
    </location>
</feature>
<keyword evidence="7 10" id="KW-0472">Membrane</keyword>
<keyword evidence="6 10" id="KW-1133">Transmembrane helix</keyword>
<dbReference type="GO" id="GO:0006865">
    <property type="term" value="P:amino acid transport"/>
    <property type="evidence" value="ECO:0007669"/>
    <property type="project" value="UniProtKB-KW"/>
</dbReference>
<comment type="caution">
    <text evidence="11">The sequence shown here is derived from an EMBL/GenBank/DDBJ whole genome shotgun (WGS) entry which is preliminary data.</text>
</comment>